<reference evidence="1 2" key="1">
    <citation type="submission" date="2020-08" db="EMBL/GenBank/DDBJ databases">
        <title>Genomic Encyclopedia of Type Strains, Phase III (KMG-III): the genomes of soil and plant-associated and newly described type strains.</title>
        <authorList>
            <person name="Whitman W."/>
        </authorList>
    </citation>
    <scope>NUCLEOTIDE SEQUENCE [LARGE SCALE GENOMIC DNA]</scope>
    <source>
        <strain evidence="1 2">CECT 8234</strain>
    </source>
</reference>
<keyword evidence="1" id="KW-0540">Nuclease</keyword>
<protein>
    <submittedName>
        <fullName evidence="1">Exonuclease VII small subunit</fullName>
    </submittedName>
</protein>
<gene>
    <name evidence="1" type="ORF">FHS16_006123</name>
</gene>
<dbReference type="AlphaFoldDB" id="A0A7W5CE84"/>
<accession>A0A7W5CE84</accession>
<name>A0A7W5CE84_9BACL</name>
<organism evidence="1 2">
    <name type="scientific">Paenibacillus endophyticus</name>
    <dbReference type="NCBI Taxonomy" id="1294268"/>
    <lineage>
        <taxon>Bacteria</taxon>
        <taxon>Bacillati</taxon>
        <taxon>Bacillota</taxon>
        <taxon>Bacilli</taxon>
        <taxon>Bacillales</taxon>
        <taxon>Paenibacillaceae</taxon>
        <taxon>Paenibacillus</taxon>
    </lineage>
</organism>
<dbReference type="Proteomes" id="UP000518605">
    <property type="component" value="Unassembled WGS sequence"/>
</dbReference>
<dbReference type="EMBL" id="JACHXW010000031">
    <property type="protein sequence ID" value="MBB3156007.1"/>
    <property type="molecule type" value="Genomic_DNA"/>
</dbReference>
<dbReference type="GO" id="GO:0004527">
    <property type="term" value="F:exonuclease activity"/>
    <property type="evidence" value="ECO:0007669"/>
    <property type="project" value="UniProtKB-KW"/>
</dbReference>
<dbReference type="RefSeq" id="WP_183571140.1">
    <property type="nucleotide sequence ID" value="NZ_CBCSLB010000043.1"/>
</dbReference>
<evidence type="ECO:0000313" key="1">
    <source>
        <dbReference type="EMBL" id="MBB3156007.1"/>
    </source>
</evidence>
<evidence type="ECO:0000313" key="2">
    <source>
        <dbReference type="Proteomes" id="UP000518605"/>
    </source>
</evidence>
<keyword evidence="2" id="KW-1185">Reference proteome</keyword>
<keyword evidence="1" id="KW-0269">Exonuclease</keyword>
<comment type="caution">
    <text evidence="1">The sequence shown here is derived from an EMBL/GenBank/DDBJ whole genome shotgun (WGS) entry which is preliminary data.</text>
</comment>
<keyword evidence="1" id="KW-0378">Hydrolase</keyword>
<proteinExistence type="predicted"/>
<sequence>MNKKVQAQRLNEAIQKLQSARALIKTKHLRHAKQQIHDAVASCGYIVYKKGKKMRKG</sequence>